<dbReference type="GO" id="GO:0009360">
    <property type="term" value="C:DNA polymerase III complex"/>
    <property type="evidence" value="ECO:0007669"/>
    <property type="project" value="InterPro"/>
</dbReference>
<dbReference type="GO" id="GO:0006261">
    <property type="term" value="P:DNA-templated DNA replication"/>
    <property type="evidence" value="ECO:0007669"/>
    <property type="project" value="TreeGrafter"/>
</dbReference>
<dbReference type="EMBL" id="CP011125">
    <property type="protein sequence ID" value="AKF06793.1"/>
    <property type="molecule type" value="Genomic_DNA"/>
</dbReference>
<dbReference type="InterPro" id="IPR027417">
    <property type="entry name" value="P-loop_NTPase"/>
</dbReference>
<keyword evidence="6" id="KW-0239">DNA-directed DNA polymerase</keyword>
<reference evidence="9 10" key="1">
    <citation type="submission" date="2015-03" db="EMBL/GenBank/DDBJ databases">
        <title>Genome assembly of Sandaracinus amylolyticus DSM 53668.</title>
        <authorList>
            <person name="Sharma G."/>
            <person name="Subramanian S."/>
        </authorList>
    </citation>
    <scope>NUCLEOTIDE SEQUENCE [LARGE SCALE GENOMIC DNA]</scope>
    <source>
        <strain evidence="9 10">DSM 53668</strain>
    </source>
</reference>
<comment type="catalytic activity">
    <reaction evidence="7">
        <text>DNA(n) + a 2'-deoxyribonucleoside 5'-triphosphate = DNA(n+1) + diphosphate</text>
        <dbReference type="Rhea" id="RHEA:22508"/>
        <dbReference type="Rhea" id="RHEA-COMP:17339"/>
        <dbReference type="Rhea" id="RHEA-COMP:17340"/>
        <dbReference type="ChEBI" id="CHEBI:33019"/>
        <dbReference type="ChEBI" id="CHEBI:61560"/>
        <dbReference type="ChEBI" id="CHEBI:173112"/>
        <dbReference type="EC" id="2.7.7.7"/>
    </reaction>
</comment>
<proteinExistence type="predicted"/>
<dbReference type="GO" id="GO:0003677">
    <property type="term" value="F:DNA binding"/>
    <property type="evidence" value="ECO:0007669"/>
    <property type="project" value="InterPro"/>
</dbReference>
<sequence>MSDPFDPILAQDTAVAILRAAVTRNRLPSAYLFEGPSGVGKQKAAIALAQAVLTADVPEPSRAEVMRRIAAGTHPDVRLFRPRDEGDRNIQVDTVREQILPFAQYAPFEAKHAFLVLPEADVSFPENHPEGANALLKTLEEPRPGVHFVLLAERPDRLLVTIRSRCQKVRFARLPPSALATILDRESADAAHRTAAIALADGRADRALSLSKEGAADALLDGALRIDEVTSRGVPGELIGLAEELAKKADVEHVLDALSTYYRDVAAAALGVPDEALAFRHQAERIRARAAAVGADRAARACERIRDAEERLEQNANKEILLGRVLFEIGR</sequence>
<dbReference type="Pfam" id="PF13177">
    <property type="entry name" value="DNA_pol3_delta2"/>
    <property type="match status" value="1"/>
</dbReference>
<keyword evidence="10" id="KW-1185">Reference proteome</keyword>
<dbReference type="EC" id="2.7.7.7" evidence="1"/>
<evidence type="ECO:0000256" key="6">
    <source>
        <dbReference type="ARBA" id="ARBA00022932"/>
    </source>
</evidence>
<evidence type="ECO:0000259" key="8">
    <source>
        <dbReference type="Pfam" id="PF09115"/>
    </source>
</evidence>
<evidence type="ECO:0000313" key="10">
    <source>
        <dbReference type="Proteomes" id="UP000034883"/>
    </source>
</evidence>
<dbReference type="PANTHER" id="PTHR11669">
    <property type="entry name" value="REPLICATION FACTOR C / DNA POLYMERASE III GAMMA-TAU SUBUNIT"/>
    <property type="match status" value="1"/>
</dbReference>
<evidence type="ECO:0000256" key="3">
    <source>
        <dbReference type="ARBA" id="ARBA00022679"/>
    </source>
</evidence>
<accession>A0A0F6W3V2</accession>
<evidence type="ECO:0000256" key="1">
    <source>
        <dbReference type="ARBA" id="ARBA00012417"/>
    </source>
</evidence>
<dbReference type="Proteomes" id="UP000034883">
    <property type="component" value="Chromosome"/>
</dbReference>
<dbReference type="OrthoDB" id="9810148at2"/>
<feature type="domain" description="DNA polymerase III delta subunit C-terminal" evidence="8">
    <location>
        <begin position="239"/>
        <end position="329"/>
    </location>
</feature>
<dbReference type="AlphaFoldDB" id="A0A0F6W3V2"/>
<dbReference type="RefSeq" id="WP_053233970.1">
    <property type="nucleotide sequence ID" value="NZ_CP011125.1"/>
</dbReference>
<dbReference type="SUPFAM" id="SSF52540">
    <property type="entry name" value="P-loop containing nucleoside triphosphate hydrolases"/>
    <property type="match status" value="1"/>
</dbReference>
<keyword evidence="5" id="KW-0235">DNA replication</keyword>
<evidence type="ECO:0000313" key="9">
    <source>
        <dbReference type="EMBL" id="AKF06793.1"/>
    </source>
</evidence>
<dbReference type="InterPro" id="IPR015199">
    <property type="entry name" value="DNA_pol_III_delta_C"/>
</dbReference>
<keyword evidence="4" id="KW-0548">Nucleotidyltransferase</keyword>
<evidence type="ECO:0000256" key="2">
    <source>
        <dbReference type="ARBA" id="ARBA00014363"/>
    </source>
</evidence>
<dbReference type="InterPro" id="IPR050238">
    <property type="entry name" value="DNA_Rep/Repair_Clamp_Loader"/>
</dbReference>
<dbReference type="Pfam" id="PF09115">
    <property type="entry name" value="DNApol3-delta_C"/>
    <property type="match status" value="1"/>
</dbReference>
<gene>
    <name evidence="9" type="ORF">DB32_003942</name>
</gene>
<dbReference type="STRING" id="927083.DB32_003942"/>
<dbReference type="GO" id="GO:0003887">
    <property type="term" value="F:DNA-directed DNA polymerase activity"/>
    <property type="evidence" value="ECO:0007669"/>
    <property type="project" value="UniProtKB-KW"/>
</dbReference>
<keyword evidence="3" id="KW-0808">Transferase</keyword>
<evidence type="ECO:0000256" key="7">
    <source>
        <dbReference type="ARBA" id="ARBA00049244"/>
    </source>
</evidence>
<evidence type="ECO:0000256" key="5">
    <source>
        <dbReference type="ARBA" id="ARBA00022705"/>
    </source>
</evidence>
<evidence type="ECO:0000256" key="4">
    <source>
        <dbReference type="ARBA" id="ARBA00022695"/>
    </source>
</evidence>
<dbReference type="Gene3D" id="3.40.50.300">
    <property type="entry name" value="P-loop containing nucleotide triphosphate hydrolases"/>
    <property type="match status" value="1"/>
</dbReference>
<organism evidence="9 10">
    <name type="scientific">Sandaracinus amylolyticus</name>
    <dbReference type="NCBI Taxonomy" id="927083"/>
    <lineage>
        <taxon>Bacteria</taxon>
        <taxon>Pseudomonadati</taxon>
        <taxon>Myxococcota</taxon>
        <taxon>Polyangia</taxon>
        <taxon>Polyangiales</taxon>
        <taxon>Sandaracinaceae</taxon>
        <taxon>Sandaracinus</taxon>
    </lineage>
</organism>
<dbReference type="PANTHER" id="PTHR11669:SF8">
    <property type="entry name" value="DNA POLYMERASE III SUBUNIT DELTA"/>
    <property type="match status" value="1"/>
</dbReference>
<name>A0A0F6W3V2_9BACT</name>
<protein>
    <recommendedName>
        <fullName evidence="2">DNA polymerase III subunit delta'</fullName>
        <ecNumber evidence="1">2.7.7.7</ecNumber>
    </recommendedName>
</protein>
<dbReference type="KEGG" id="samy:DB32_003942"/>